<dbReference type="Proteomes" id="UP000224006">
    <property type="component" value="Chromosome III"/>
</dbReference>
<dbReference type="RefSeq" id="XP_029220437.1">
    <property type="nucleotide sequence ID" value="XM_029363071.1"/>
</dbReference>
<evidence type="ECO:0000256" key="3">
    <source>
        <dbReference type="SAM" id="SignalP"/>
    </source>
</evidence>
<feature type="signal peptide" evidence="3">
    <location>
        <begin position="1"/>
        <end position="16"/>
    </location>
</feature>
<evidence type="ECO:0000256" key="1">
    <source>
        <dbReference type="SAM" id="MobiDB-lite"/>
    </source>
</evidence>
<protein>
    <submittedName>
        <fullName evidence="4">Uncharacterized protein</fullName>
    </submittedName>
</protein>
<feature type="chain" id="PRO_5012247800" evidence="3">
    <location>
        <begin position="17"/>
        <end position="186"/>
    </location>
</feature>
<evidence type="ECO:0000313" key="5">
    <source>
        <dbReference type="Proteomes" id="UP000224006"/>
    </source>
</evidence>
<dbReference type="EMBL" id="NWUJ01000003">
    <property type="protein sequence ID" value="PFH36428.1"/>
    <property type="molecule type" value="Genomic_DNA"/>
</dbReference>
<keyword evidence="5" id="KW-1185">Reference proteome</keyword>
<name>A0A2A9MD62_BESBE</name>
<dbReference type="VEuPathDB" id="ToxoDB:BESB_046200"/>
<gene>
    <name evidence="4" type="ORF">BESB_046200</name>
</gene>
<proteinExistence type="predicted"/>
<accession>A0A2A9MD62</accession>
<evidence type="ECO:0000256" key="2">
    <source>
        <dbReference type="SAM" id="Phobius"/>
    </source>
</evidence>
<feature type="region of interest" description="Disordered" evidence="1">
    <location>
        <begin position="49"/>
        <end position="72"/>
    </location>
</feature>
<organism evidence="4 5">
    <name type="scientific">Besnoitia besnoiti</name>
    <name type="common">Apicomplexan protozoan</name>
    <dbReference type="NCBI Taxonomy" id="94643"/>
    <lineage>
        <taxon>Eukaryota</taxon>
        <taxon>Sar</taxon>
        <taxon>Alveolata</taxon>
        <taxon>Apicomplexa</taxon>
        <taxon>Conoidasida</taxon>
        <taxon>Coccidia</taxon>
        <taxon>Eucoccidiorida</taxon>
        <taxon>Eimeriorina</taxon>
        <taxon>Sarcocystidae</taxon>
        <taxon>Besnoitia</taxon>
    </lineage>
</organism>
<dbReference type="InterPro" id="IPR029164">
    <property type="entry name" value="PIG-Y"/>
</dbReference>
<dbReference type="AlphaFoldDB" id="A0A2A9MD62"/>
<keyword evidence="3" id="KW-0732">Signal</keyword>
<comment type="caution">
    <text evidence="4">The sequence shown here is derived from an EMBL/GenBank/DDBJ whole genome shotgun (WGS) entry which is preliminary data.</text>
</comment>
<keyword evidence="2" id="KW-0812">Transmembrane</keyword>
<dbReference type="OrthoDB" id="2157498at2759"/>
<evidence type="ECO:0000313" key="4">
    <source>
        <dbReference type="EMBL" id="PFH36428.1"/>
    </source>
</evidence>
<sequence length="186" mass="20252">MRTGVFLSLIRAEALAARVGAHVRNKQQGQGVSHQSFCCATSDERPSWRGSCEGRTRPSNLPRSRWERERRGCTNADGPLSLGMGTGGSGGALSIAGVVVTEPSLPVLDRGLLLAVCLYTMVISKFDGSSAPAREGGHAETQVEGGTAYETVRDDYYYCLLAPLSLVTLFPFVHWNWLSMKFYRHA</sequence>
<dbReference type="Pfam" id="PF15159">
    <property type="entry name" value="PIG-Y"/>
    <property type="match status" value="1"/>
</dbReference>
<keyword evidence="2" id="KW-0472">Membrane</keyword>
<reference evidence="4 5" key="1">
    <citation type="submission" date="2017-09" db="EMBL/GenBank/DDBJ databases">
        <title>Genome sequencing of Besnoitia besnoiti strain Bb-Ger1.</title>
        <authorList>
            <person name="Schares G."/>
            <person name="Venepally P."/>
            <person name="Lorenzi H.A."/>
        </authorList>
    </citation>
    <scope>NUCLEOTIDE SEQUENCE [LARGE SCALE GENOMIC DNA]</scope>
    <source>
        <strain evidence="4 5">Bb-Ger1</strain>
    </source>
</reference>
<keyword evidence="2" id="KW-1133">Transmembrane helix</keyword>
<dbReference type="GeneID" id="40309550"/>
<dbReference type="KEGG" id="bbes:BESB_046200"/>
<feature type="transmembrane region" description="Helical" evidence="2">
    <location>
        <begin position="160"/>
        <end position="178"/>
    </location>
</feature>